<proteinExistence type="predicted"/>
<feature type="compositionally biased region" description="Low complexity" evidence="1">
    <location>
        <begin position="47"/>
        <end position="59"/>
    </location>
</feature>
<organism evidence="2">
    <name type="scientific">Tanacetum cinerariifolium</name>
    <name type="common">Dalmatian daisy</name>
    <name type="synonym">Chrysanthemum cinerariifolium</name>
    <dbReference type="NCBI Taxonomy" id="118510"/>
    <lineage>
        <taxon>Eukaryota</taxon>
        <taxon>Viridiplantae</taxon>
        <taxon>Streptophyta</taxon>
        <taxon>Embryophyta</taxon>
        <taxon>Tracheophyta</taxon>
        <taxon>Spermatophyta</taxon>
        <taxon>Magnoliopsida</taxon>
        <taxon>eudicotyledons</taxon>
        <taxon>Gunneridae</taxon>
        <taxon>Pentapetalae</taxon>
        <taxon>asterids</taxon>
        <taxon>campanulids</taxon>
        <taxon>Asterales</taxon>
        <taxon>Asteraceae</taxon>
        <taxon>Asteroideae</taxon>
        <taxon>Anthemideae</taxon>
        <taxon>Anthemidinae</taxon>
        <taxon>Tanacetum</taxon>
    </lineage>
</organism>
<evidence type="ECO:0000313" key="2">
    <source>
        <dbReference type="EMBL" id="GEX00902.1"/>
    </source>
</evidence>
<feature type="compositionally biased region" description="Basic residues" evidence="1">
    <location>
        <begin position="34"/>
        <end position="44"/>
    </location>
</feature>
<feature type="region of interest" description="Disordered" evidence="1">
    <location>
        <begin position="1"/>
        <end position="61"/>
    </location>
</feature>
<accession>A0A699GZ91</accession>
<reference evidence="2" key="1">
    <citation type="journal article" date="2019" name="Sci. Rep.">
        <title>Draft genome of Tanacetum cinerariifolium, the natural source of mosquito coil.</title>
        <authorList>
            <person name="Yamashiro T."/>
            <person name="Shiraishi A."/>
            <person name="Satake H."/>
            <person name="Nakayama K."/>
        </authorList>
    </citation>
    <scope>NUCLEOTIDE SEQUENCE</scope>
</reference>
<evidence type="ECO:0000256" key="1">
    <source>
        <dbReference type="SAM" id="MobiDB-lite"/>
    </source>
</evidence>
<sequence length="143" mass="15660">MGRTRTAPVDLTEDEHVPAVNTEELFGLAARPRPPGKQRPRKKIKSDTSASTGGSSSSSQFGDFMTHELRLIREAAKKAFEVAKEKDRNSCSFPPALRPEFLISPKILSFLNSCPVPPGLGPELLIFPKYSKVEKSCPIPPSL</sequence>
<comment type="caution">
    <text evidence="2">The sequence shown here is derived from an EMBL/GenBank/DDBJ whole genome shotgun (WGS) entry which is preliminary data.</text>
</comment>
<dbReference type="EMBL" id="BKCJ010084787">
    <property type="protein sequence ID" value="GEX00902.1"/>
    <property type="molecule type" value="Genomic_DNA"/>
</dbReference>
<name>A0A699GZ91_TANCI</name>
<protein>
    <submittedName>
        <fullName evidence="2">Uncharacterized protein</fullName>
    </submittedName>
</protein>
<dbReference type="AlphaFoldDB" id="A0A699GZ91"/>
<gene>
    <name evidence="2" type="ORF">Tci_272877</name>
</gene>